<comment type="caution">
    <text evidence="1">The sequence shown here is derived from an EMBL/GenBank/DDBJ whole genome shotgun (WGS) entry which is preliminary data.</text>
</comment>
<evidence type="ECO:0000313" key="1">
    <source>
        <dbReference type="EMBL" id="RMU26864.1"/>
    </source>
</evidence>
<evidence type="ECO:0000313" key="2">
    <source>
        <dbReference type="Proteomes" id="UP000281514"/>
    </source>
</evidence>
<dbReference type="AlphaFoldDB" id="A0A3M5T0W7"/>
<gene>
    <name evidence="1" type="ORF">ALP32_02427</name>
</gene>
<accession>A0A3M5T0W7</accession>
<feature type="non-terminal residue" evidence="1">
    <location>
        <position position="1"/>
    </location>
</feature>
<dbReference type="Proteomes" id="UP000281514">
    <property type="component" value="Unassembled WGS sequence"/>
</dbReference>
<dbReference type="EMBL" id="RBTX01000585">
    <property type="protein sequence ID" value="RMU26864.1"/>
    <property type="molecule type" value="Genomic_DNA"/>
</dbReference>
<organism evidence="1 2">
    <name type="scientific">Pseudomonas avellanae</name>
    <dbReference type="NCBI Taxonomy" id="46257"/>
    <lineage>
        <taxon>Bacteria</taxon>
        <taxon>Pseudomonadati</taxon>
        <taxon>Pseudomonadota</taxon>
        <taxon>Gammaproteobacteria</taxon>
        <taxon>Pseudomonadales</taxon>
        <taxon>Pseudomonadaceae</taxon>
        <taxon>Pseudomonas</taxon>
    </lineage>
</organism>
<protein>
    <submittedName>
        <fullName evidence="1">Uncharacterized protein</fullName>
    </submittedName>
</protein>
<proteinExistence type="predicted"/>
<reference evidence="1 2" key="1">
    <citation type="submission" date="2018-08" db="EMBL/GenBank/DDBJ databases">
        <title>Recombination of ecologically and evolutionarily significant loci maintains genetic cohesion in the Pseudomonas syringae species complex.</title>
        <authorList>
            <person name="Dillon M."/>
            <person name="Thakur S."/>
            <person name="Almeida R.N.D."/>
            <person name="Weir B.S."/>
            <person name="Guttman D.S."/>
        </authorList>
    </citation>
    <scope>NUCLEOTIDE SEQUENCE [LARGE SCALE GENOMIC DNA]</scope>
    <source>
        <strain evidence="1 2">ICMP 9749</strain>
    </source>
</reference>
<sequence>ASETARSYMFYYRFCEFCSTFPNQSIVSGFEMKNGFCYLSNELFLVLNDVGGMLLYCLRNNLPVSRNLSY</sequence>
<name>A0A3M5T0W7_9PSED</name>